<name>A0A1J9QCN8_9EURO</name>
<feature type="domain" description="Gfd2/YDR514C-like C-terminal" evidence="2">
    <location>
        <begin position="521"/>
        <end position="628"/>
    </location>
</feature>
<dbReference type="InterPro" id="IPR012337">
    <property type="entry name" value="RNaseH-like_sf"/>
</dbReference>
<dbReference type="GO" id="GO:0003676">
    <property type="term" value="F:nucleic acid binding"/>
    <property type="evidence" value="ECO:0007669"/>
    <property type="project" value="InterPro"/>
</dbReference>
<dbReference type="PANTHER" id="PTHR28083">
    <property type="entry name" value="GOOD FOR FULL DBP5 ACTIVITY PROTEIN 2"/>
    <property type="match status" value="1"/>
</dbReference>
<dbReference type="InterPro" id="IPR040151">
    <property type="entry name" value="Gfd2/YDR514C-like"/>
</dbReference>
<protein>
    <recommendedName>
        <fullName evidence="2">Gfd2/YDR514C-like C-terminal domain-containing protein</fullName>
    </recommendedName>
</protein>
<dbReference type="Proteomes" id="UP000242791">
    <property type="component" value="Unassembled WGS sequence"/>
</dbReference>
<feature type="region of interest" description="Disordered" evidence="1">
    <location>
        <begin position="40"/>
        <end position="75"/>
    </location>
</feature>
<feature type="domain" description="Gfd2/YDR514C-like C-terminal" evidence="2">
    <location>
        <begin position="377"/>
        <end position="475"/>
    </location>
</feature>
<keyword evidence="4" id="KW-1185">Reference proteome</keyword>
<dbReference type="SUPFAM" id="SSF53098">
    <property type="entry name" value="Ribonuclease H-like"/>
    <property type="match status" value="1"/>
</dbReference>
<feature type="region of interest" description="Disordered" evidence="1">
    <location>
        <begin position="478"/>
        <end position="522"/>
    </location>
</feature>
<evidence type="ECO:0000259" key="2">
    <source>
        <dbReference type="Pfam" id="PF21762"/>
    </source>
</evidence>
<evidence type="ECO:0000313" key="4">
    <source>
        <dbReference type="Proteomes" id="UP000242791"/>
    </source>
</evidence>
<dbReference type="AlphaFoldDB" id="A0A1J9QCN8"/>
<reference evidence="3 4" key="1">
    <citation type="submission" date="2015-08" db="EMBL/GenBank/DDBJ databases">
        <title>Emmonsia species relationships and genome sequence.</title>
        <authorList>
            <person name="Cuomo C.A."/>
            <person name="Schwartz I.S."/>
            <person name="Kenyon C."/>
            <person name="De Hoog G.S."/>
            <person name="Govender N.P."/>
            <person name="Botha A."/>
            <person name="Moreno L."/>
            <person name="De Vries M."/>
            <person name="Munoz J.F."/>
            <person name="Stielow J.B."/>
        </authorList>
    </citation>
    <scope>NUCLEOTIDE SEQUENCE [LARGE SCALE GENOMIC DNA]</scope>
    <source>
        <strain evidence="3 4">EI222</strain>
    </source>
</reference>
<dbReference type="InterPro" id="IPR048519">
    <property type="entry name" value="Gfd2/YDR514C-like_C"/>
</dbReference>
<dbReference type="VEuPathDB" id="FungiDB:ACJ73_02326"/>
<dbReference type="EMBL" id="LGTZ01000244">
    <property type="protein sequence ID" value="OJD26297.1"/>
    <property type="molecule type" value="Genomic_DNA"/>
</dbReference>
<dbReference type="InterPro" id="IPR036397">
    <property type="entry name" value="RNaseH_sf"/>
</dbReference>
<sequence>MDMQARLKLLFDGGDEKLLKTNTGLQSALEIATLSIKEQKTVNNPPDTAETSCQQSNQAGPSKKPAVEEPSSSENGFDEYLATFSEAARKSKRKKKIWNNNDNHCRGSTHADLSISTTAYDTLGAAFYSNGGRLFCPISAISRFPYKYIRGRDGERIAQHFFNEGKFWKRPWDIYYINLPPSISTRPLILVPSQQVQDLIDDINNVFKTHVFLPLDQEPGLLIPFENDGTPQPHYLGTSSSQEAKEELESTIPHAPTDHHEPPQGCSAEVDRSFASFKAKMAAAVDANRRKNKTARKKKEGDRVRKLQGWCRAMKRAQCYLGMRPRRPRDLEPPITDGLTWEEQKRVEREYALACGIILPPMYVNKVAPCRFASEPIFVCVDVEANEKNHYQITEIGVSTLDTLDLVGIPPGEGGINWIAKIRSRHFRISEYANVVNKEYVSGCPDSFEFGESEWISISKAGGVVDMCFQPPYSARAPKFPQDPADAQSSNLNRDGEDSQDGILQPSFSETKPFSDIDSIPENNTRPRNLIFVGHNAETDLAYLRKLGCKSFIKPSTTNPVTPRPLDNNSIELPNFIDILDTSILFRVLKRETEQPSLGKILVDLGITAWNLHNGGNDARYTMEALIGITLKSRLLLGKPVDYSKISTTNDWPLVSGLRPGTGAGGEPGQGLFQYDEEMRRAANAYDRKWKEEVENRIKMCVENSEARVRDECASWDMAVGAENMEVDGGEGKGLSD</sequence>
<dbReference type="Pfam" id="PF21762">
    <property type="entry name" value="DEDDh_C"/>
    <property type="match status" value="2"/>
</dbReference>
<dbReference type="STRING" id="1658174.A0A1J9QCN8"/>
<evidence type="ECO:0000256" key="1">
    <source>
        <dbReference type="SAM" id="MobiDB-lite"/>
    </source>
</evidence>
<comment type="caution">
    <text evidence="3">The sequence shown here is derived from an EMBL/GenBank/DDBJ whole genome shotgun (WGS) entry which is preliminary data.</text>
</comment>
<dbReference type="GO" id="GO:0005634">
    <property type="term" value="C:nucleus"/>
    <property type="evidence" value="ECO:0007669"/>
    <property type="project" value="TreeGrafter"/>
</dbReference>
<dbReference type="OrthoDB" id="5953249at2759"/>
<organism evidence="3 4">
    <name type="scientific">Blastomyces percursus</name>
    <dbReference type="NCBI Taxonomy" id="1658174"/>
    <lineage>
        <taxon>Eukaryota</taxon>
        <taxon>Fungi</taxon>
        <taxon>Dikarya</taxon>
        <taxon>Ascomycota</taxon>
        <taxon>Pezizomycotina</taxon>
        <taxon>Eurotiomycetes</taxon>
        <taxon>Eurotiomycetidae</taxon>
        <taxon>Onygenales</taxon>
        <taxon>Ajellomycetaceae</taxon>
        <taxon>Blastomyces</taxon>
    </lineage>
</organism>
<feature type="region of interest" description="Disordered" evidence="1">
    <location>
        <begin position="232"/>
        <end position="267"/>
    </location>
</feature>
<dbReference type="PANTHER" id="PTHR28083:SF1">
    <property type="entry name" value="GOOD FOR FULL DBP5 ACTIVITY PROTEIN 2"/>
    <property type="match status" value="1"/>
</dbReference>
<evidence type="ECO:0000313" key="3">
    <source>
        <dbReference type="EMBL" id="OJD26297.1"/>
    </source>
</evidence>
<dbReference type="Gene3D" id="3.30.420.10">
    <property type="entry name" value="Ribonuclease H-like superfamily/Ribonuclease H"/>
    <property type="match status" value="1"/>
</dbReference>
<accession>A0A1J9QCN8</accession>
<proteinExistence type="predicted"/>
<feature type="compositionally biased region" description="Polar residues" evidence="1">
    <location>
        <begin position="41"/>
        <end position="60"/>
    </location>
</feature>
<gene>
    <name evidence="3" type="ORF">ACJ73_02326</name>
</gene>